<reference evidence="1 2" key="1">
    <citation type="submission" date="2017-02" db="EMBL/GenBank/DDBJ databases">
        <authorList>
            <person name="Peterson S.W."/>
        </authorList>
    </citation>
    <scope>NUCLEOTIDE SEQUENCE [LARGE SCALE GENOMIC DNA]</scope>
    <source>
        <strain evidence="1 2">ATCC 27749</strain>
    </source>
</reference>
<dbReference type="EMBL" id="FUYF01000004">
    <property type="protein sequence ID" value="SKA80335.1"/>
    <property type="molecule type" value="Genomic_DNA"/>
</dbReference>
<dbReference type="OrthoDB" id="1856092at2"/>
<evidence type="ECO:0000313" key="1">
    <source>
        <dbReference type="EMBL" id="SKA80335.1"/>
    </source>
</evidence>
<keyword evidence="2" id="KW-1185">Reference proteome</keyword>
<accession>A0A1T4WTZ1</accession>
<sequence length="110" mass="12516">MLDAFPIYHWFHNGNPYSGAEGGMRYVITPIKVPDPSDESGKKKREALCAEVWPGPWSIEHTAEEKIETQLFDGDQAGLDKAVAWLHERYTAEADRWTDIPSILDCEPDR</sequence>
<gene>
    <name evidence="1" type="ORF">SAMN02745178_00973</name>
</gene>
<dbReference type="Proteomes" id="UP000190286">
    <property type="component" value="Unassembled WGS sequence"/>
</dbReference>
<proteinExistence type="predicted"/>
<organism evidence="1 2">
    <name type="scientific">Gemmiger formicilis</name>
    <dbReference type="NCBI Taxonomy" id="745368"/>
    <lineage>
        <taxon>Bacteria</taxon>
        <taxon>Bacillati</taxon>
        <taxon>Bacillota</taxon>
        <taxon>Clostridia</taxon>
        <taxon>Eubacteriales</taxon>
        <taxon>Gemmiger</taxon>
    </lineage>
</organism>
<protein>
    <submittedName>
        <fullName evidence="1">Uncharacterized protein</fullName>
    </submittedName>
</protein>
<dbReference type="STRING" id="745368.SAMN02745178_00973"/>
<name>A0A1T4WTZ1_9FIRM</name>
<dbReference type="RefSeq" id="WP_078783971.1">
    <property type="nucleotide sequence ID" value="NZ_CABIYV010000012.1"/>
</dbReference>
<evidence type="ECO:0000313" key="2">
    <source>
        <dbReference type="Proteomes" id="UP000190286"/>
    </source>
</evidence>
<dbReference type="GeneID" id="93337449"/>
<dbReference type="AlphaFoldDB" id="A0A1T4WTZ1"/>